<gene>
    <name evidence="2" type="ORF">MYF79_20700</name>
</gene>
<dbReference type="RefSeq" id="WP_247809694.1">
    <property type="nucleotide sequence ID" value="NZ_CP095855.1"/>
</dbReference>
<proteinExistence type="predicted"/>
<organism evidence="2 3">
    <name type="scientific">Chitinophaga filiformis</name>
    <name type="common">Myxococcus filiformis</name>
    <name type="synonym">Flexibacter filiformis</name>
    <dbReference type="NCBI Taxonomy" id="104663"/>
    <lineage>
        <taxon>Bacteria</taxon>
        <taxon>Pseudomonadati</taxon>
        <taxon>Bacteroidota</taxon>
        <taxon>Chitinophagia</taxon>
        <taxon>Chitinophagales</taxon>
        <taxon>Chitinophagaceae</taxon>
        <taxon>Chitinophaga</taxon>
    </lineage>
</organism>
<dbReference type="PANTHER" id="PTHR37841:SF1">
    <property type="entry name" value="DUF3298 DOMAIN-CONTAINING PROTEIN"/>
    <property type="match status" value="1"/>
</dbReference>
<feature type="chain" id="PRO_5046407282" evidence="1">
    <location>
        <begin position="20"/>
        <end position="665"/>
    </location>
</feature>
<protein>
    <submittedName>
        <fullName evidence="2">WG repeat-containing protein</fullName>
    </submittedName>
</protein>
<dbReference type="Proteomes" id="UP000830198">
    <property type="component" value="Chromosome"/>
</dbReference>
<keyword evidence="3" id="KW-1185">Reference proteome</keyword>
<feature type="signal peptide" evidence="1">
    <location>
        <begin position="1"/>
        <end position="19"/>
    </location>
</feature>
<sequence length="665" mass="73729">MRTSILALYLCVLSATAFAQITTVYQVLKLTPGGCALSRISYSEQVESTVEFNPPFSPEKKAPVALTDIMTHAQPFFKAATHRYQPPVITLGNGNILFSEKGRYGLKTAAGKVIIPASFVSIVSDGKNGFVGYGGEWCNYYSQDGKKLFSKDYYSIEPTGIHTFIVQTAKGYGVADALQKEIIKPGYSRIKLFSTKGQHYYKVYGQEGSSFYLSQNLRDTLWIGGIEGIDPLILSTRYWYIAGNIIDVKAKRRLFCEDSYYIEILDADQQLAITQDREGFKYLFNFNGQLLTNTKFRSIYGFEKNGLGLASVQVNQEDLWGVINAKGKWAIQPTYKEISFIDSGLIAATRTDGKSGIIDIHGKVLLPFKYTRISAASDTLILATVETKDAVLSDLVSKRDFRVIKSGLPYRSIRKSELCGGNAYEVTLQNGESLLDANFKPIPNKVYSRIFYGPEMRSFIATDFGQGNSRSTSTLYSCDGHIQQFKIEGNTYSIFDNYINLDKDLSHLLLPDGKGYFVLSNGTTVANDSHWQAIEPANCNDMFRTMVYGGKYGYINSKGETVIPPIFEYVGAFDVATGLAVYNFDDVQKGYITTDGTLLFGTAYKECELLGNGLFKVTKDGELWGVVNRENEVIVPLKFGQISLDGGIIRGSGNSKLSRTGQSIN</sequence>
<name>A0ABY4HWE5_CHIFI</name>
<keyword evidence="1" id="KW-0732">Signal</keyword>
<dbReference type="Pfam" id="PF14903">
    <property type="entry name" value="WG_beta_rep"/>
    <property type="match status" value="3"/>
</dbReference>
<dbReference type="EMBL" id="CP095855">
    <property type="protein sequence ID" value="UPK67364.1"/>
    <property type="molecule type" value="Genomic_DNA"/>
</dbReference>
<dbReference type="InterPro" id="IPR032774">
    <property type="entry name" value="WG_beta_rep"/>
</dbReference>
<evidence type="ECO:0000313" key="3">
    <source>
        <dbReference type="Proteomes" id="UP000830198"/>
    </source>
</evidence>
<reference evidence="2 3" key="1">
    <citation type="submission" date="2022-04" db="EMBL/GenBank/DDBJ databases">
        <title>The arsenic-methylating capacity of Chitinophaga filiformis YT5 during chitin decomposition.</title>
        <authorList>
            <person name="Chen G."/>
            <person name="Liang Y."/>
        </authorList>
    </citation>
    <scope>NUCLEOTIDE SEQUENCE [LARGE SCALE GENOMIC DNA]</scope>
    <source>
        <strain evidence="2 3">YT5</strain>
    </source>
</reference>
<accession>A0ABY4HWE5</accession>
<evidence type="ECO:0000313" key="2">
    <source>
        <dbReference type="EMBL" id="UPK67364.1"/>
    </source>
</evidence>
<dbReference type="PANTHER" id="PTHR37841">
    <property type="entry name" value="GLR2918 PROTEIN"/>
    <property type="match status" value="1"/>
</dbReference>
<evidence type="ECO:0000256" key="1">
    <source>
        <dbReference type="SAM" id="SignalP"/>
    </source>
</evidence>